<dbReference type="InterPro" id="IPR043138">
    <property type="entry name" value="GGT_lsub"/>
</dbReference>
<evidence type="ECO:0000256" key="4">
    <source>
        <dbReference type="SAM" id="SignalP"/>
    </source>
</evidence>
<dbReference type="Gene3D" id="1.10.246.130">
    <property type="match status" value="1"/>
</dbReference>
<dbReference type="AlphaFoldDB" id="A0A9P8M2E0"/>
<accession>A0A9P8M2E0</accession>
<dbReference type="InterPro" id="IPR000101">
    <property type="entry name" value="GGT_peptidase"/>
</dbReference>
<keyword evidence="3" id="KW-0808">Transferase</keyword>
<feature type="chain" id="PRO_5040479871" description="Glutathione hydrolase" evidence="4">
    <location>
        <begin position="25"/>
        <end position="567"/>
    </location>
</feature>
<evidence type="ECO:0000256" key="1">
    <source>
        <dbReference type="PIRSR" id="PIRSR600101-1"/>
    </source>
</evidence>
<dbReference type="SUPFAM" id="SSF56235">
    <property type="entry name" value="N-terminal nucleophile aminohydrolases (Ntn hydrolases)"/>
    <property type="match status" value="1"/>
</dbReference>
<gene>
    <name evidence="5" type="ORF">MHUMG1_09849</name>
</gene>
<evidence type="ECO:0000256" key="3">
    <source>
        <dbReference type="RuleBase" id="RU368068"/>
    </source>
</evidence>
<feature type="signal peptide" evidence="4">
    <location>
        <begin position="1"/>
        <end position="24"/>
    </location>
</feature>
<organism evidence="5 6">
    <name type="scientific">Metarhizium humberi</name>
    <dbReference type="NCBI Taxonomy" id="2596975"/>
    <lineage>
        <taxon>Eukaryota</taxon>
        <taxon>Fungi</taxon>
        <taxon>Dikarya</taxon>
        <taxon>Ascomycota</taxon>
        <taxon>Pezizomycotina</taxon>
        <taxon>Sordariomycetes</taxon>
        <taxon>Hypocreomycetidae</taxon>
        <taxon>Hypocreales</taxon>
        <taxon>Clavicipitaceae</taxon>
        <taxon>Metarhizium</taxon>
    </lineage>
</organism>
<dbReference type="EC" id="3.4.19.13" evidence="3"/>
<dbReference type="PANTHER" id="PTHR11686:SF62">
    <property type="entry name" value="GLUTATHIONE HYDROLASE"/>
    <property type="match status" value="1"/>
</dbReference>
<dbReference type="GO" id="GO:0005886">
    <property type="term" value="C:plasma membrane"/>
    <property type="evidence" value="ECO:0007669"/>
    <property type="project" value="TreeGrafter"/>
</dbReference>
<evidence type="ECO:0000256" key="2">
    <source>
        <dbReference type="PIRSR" id="PIRSR600101-2"/>
    </source>
</evidence>
<comment type="catalytic activity">
    <reaction evidence="3">
        <text>an N-terminal (5-L-glutamyl)-[peptide] + an alpha-amino acid = 5-L-glutamyl amino acid + an N-terminal L-alpha-aminoacyl-[peptide]</text>
        <dbReference type="Rhea" id="RHEA:23904"/>
        <dbReference type="Rhea" id="RHEA-COMP:9780"/>
        <dbReference type="Rhea" id="RHEA-COMP:9795"/>
        <dbReference type="ChEBI" id="CHEBI:77644"/>
        <dbReference type="ChEBI" id="CHEBI:78597"/>
        <dbReference type="ChEBI" id="CHEBI:78599"/>
        <dbReference type="ChEBI" id="CHEBI:78608"/>
        <dbReference type="EC" id="2.3.2.2"/>
    </reaction>
</comment>
<feature type="binding site" evidence="2">
    <location>
        <position position="470"/>
    </location>
    <ligand>
        <name>L-glutamate</name>
        <dbReference type="ChEBI" id="CHEBI:29985"/>
    </ligand>
</feature>
<feature type="active site" description="Nucleophile" evidence="1">
    <location>
        <position position="377"/>
    </location>
</feature>
<sequence>MLFIITKILNYLLLIASTPTIVYGEEQNYGTNHGAVASESKICSEIGTQLLQKCHGGRCGNAVDALVGTVFCVGTVAMYHSGIGGGGFALLRMPNGTYESVDFREVAPDAAHEDMYQGNIDGSKIGGLASAVPGEVKGLKYIHENYGNLRWADVMAPAIKLARYGFPVSKDLVTYMDLTTPNSFFTDEKEWAIDFAPQGHRVRYGEIMTRERYANTLEDIANRGPKAFYTGPIAEATIRALKSRNGCMELKDLEKYNITVPEPVKIQYRDHSLTSINAPSSGIVALSALNILGGFPHFEEPRRSSLSTHRMIEAIKWGYGQRKGLGDPSFVALGQYTKNMISKETGDWIRSKISDNQTFDDDYYDVDGTELLKTPGTSHIVTADASGMSVSLTTTINLYFGSHVMVPETGVIMNNEMNDFDIPSERNRFGLDSNKANFIERGKRPLSAISPIIAETSDNKLLFSIGCAGGIRITTANIQNAIHLLDGKMTVLEALSEPRLHAQLGQAKNVTIEGGYDNGVIGFLESLGHGINRGPAQTSAQGLRRLPDGSFEAAAEPRQCNSGAYVV</sequence>
<protein>
    <recommendedName>
        <fullName evidence="3">Glutathione hydrolase</fullName>
        <ecNumber evidence="3">2.3.2.2</ecNumber>
        <ecNumber evidence="3">3.4.19.13</ecNumber>
    </recommendedName>
    <alternativeName>
        <fullName evidence="3">Gamma-glutamyltransferase</fullName>
    </alternativeName>
    <alternativeName>
        <fullName evidence="3">Gamma-glutamyltranspeptidase</fullName>
    </alternativeName>
</protein>
<dbReference type="NCBIfam" id="TIGR00066">
    <property type="entry name" value="g_glut_trans"/>
    <property type="match status" value="1"/>
</dbReference>
<comment type="catalytic activity">
    <reaction evidence="3">
        <text>an S-substituted glutathione + H2O = an S-substituted L-cysteinylglycine + L-glutamate</text>
        <dbReference type="Rhea" id="RHEA:59468"/>
        <dbReference type="ChEBI" id="CHEBI:15377"/>
        <dbReference type="ChEBI" id="CHEBI:29985"/>
        <dbReference type="ChEBI" id="CHEBI:90779"/>
        <dbReference type="ChEBI" id="CHEBI:143103"/>
        <dbReference type="EC" id="3.4.19.13"/>
    </reaction>
</comment>
<keyword evidence="6" id="KW-1185">Reference proteome</keyword>
<comment type="caution">
    <text evidence="5">The sequence shown here is derived from an EMBL/GenBank/DDBJ whole genome shotgun (WGS) entry which is preliminary data.</text>
</comment>
<keyword evidence="4" id="KW-0732">Signal</keyword>
<dbReference type="PRINTS" id="PR01210">
    <property type="entry name" value="GGTRANSPTASE"/>
</dbReference>
<dbReference type="Gene3D" id="3.60.20.40">
    <property type="match status" value="1"/>
</dbReference>
<keyword evidence="3" id="KW-0012">Acyltransferase</keyword>
<comment type="function">
    <text evidence="3">Cleaves the gamma-glutamyl peptide bond of glutathione and glutathione conjugates.</text>
</comment>
<dbReference type="EC" id="2.3.2.2" evidence="3"/>
<evidence type="ECO:0000313" key="6">
    <source>
        <dbReference type="Proteomes" id="UP000764110"/>
    </source>
</evidence>
<dbReference type="FunFam" id="1.10.246.130:FF:000001">
    <property type="entry name" value="Gamma-glutamyltransferase 5 isoform 1"/>
    <property type="match status" value="1"/>
</dbReference>
<proteinExistence type="predicted"/>
<comment type="pathway">
    <text evidence="3">Sulfur metabolism; glutathione metabolism.</text>
</comment>
<dbReference type="GO" id="GO:0103068">
    <property type="term" value="F:leukotriene C4 gamma-glutamyl transferase activity"/>
    <property type="evidence" value="ECO:0007669"/>
    <property type="project" value="UniProtKB-EC"/>
</dbReference>
<comment type="catalytic activity">
    <reaction evidence="3">
        <text>glutathione + H2O = L-cysteinylglycine + L-glutamate</text>
        <dbReference type="Rhea" id="RHEA:28807"/>
        <dbReference type="ChEBI" id="CHEBI:15377"/>
        <dbReference type="ChEBI" id="CHEBI:29985"/>
        <dbReference type="ChEBI" id="CHEBI:57925"/>
        <dbReference type="ChEBI" id="CHEBI:61694"/>
        <dbReference type="EC" id="3.4.19.13"/>
    </reaction>
</comment>
<feature type="binding site" evidence="2">
    <location>
        <position position="419"/>
    </location>
    <ligand>
        <name>L-glutamate</name>
        <dbReference type="ChEBI" id="CHEBI:29985"/>
    </ligand>
</feature>
<dbReference type="GO" id="GO:0006751">
    <property type="term" value="P:glutathione catabolic process"/>
    <property type="evidence" value="ECO:0007669"/>
    <property type="project" value="UniProtKB-UniRule"/>
</dbReference>
<dbReference type="PANTHER" id="PTHR11686">
    <property type="entry name" value="GAMMA GLUTAMYL TRANSPEPTIDASE"/>
    <property type="match status" value="1"/>
</dbReference>
<feature type="binding site" evidence="2">
    <location>
        <begin position="395"/>
        <end position="397"/>
    </location>
    <ligand>
        <name>L-glutamate</name>
        <dbReference type="ChEBI" id="CHEBI:29985"/>
    </ligand>
</feature>
<feature type="binding site" evidence="2">
    <location>
        <position position="104"/>
    </location>
    <ligand>
        <name>L-glutamate</name>
        <dbReference type="ChEBI" id="CHEBI:29985"/>
    </ligand>
</feature>
<name>A0A9P8M2E0_9HYPO</name>
<evidence type="ECO:0000313" key="5">
    <source>
        <dbReference type="EMBL" id="KAH0592462.1"/>
    </source>
</evidence>
<dbReference type="GO" id="GO:0036374">
    <property type="term" value="F:glutathione hydrolase activity"/>
    <property type="evidence" value="ECO:0007669"/>
    <property type="project" value="UniProtKB-UniRule"/>
</dbReference>
<dbReference type="EMBL" id="JACEFI010000031">
    <property type="protein sequence ID" value="KAH0592462.1"/>
    <property type="molecule type" value="Genomic_DNA"/>
</dbReference>
<dbReference type="InterPro" id="IPR029055">
    <property type="entry name" value="Ntn_hydrolases_N"/>
</dbReference>
<dbReference type="Proteomes" id="UP000764110">
    <property type="component" value="Unassembled WGS sequence"/>
</dbReference>
<dbReference type="InterPro" id="IPR043137">
    <property type="entry name" value="GGT_ssub_C"/>
</dbReference>
<keyword evidence="3" id="KW-0378">Hydrolase</keyword>
<reference evidence="5 6" key="1">
    <citation type="submission" date="2020-07" db="EMBL/GenBank/DDBJ databases">
        <title>Metarhizium humberi genome.</title>
        <authorList>
            <person name="Lysoe E."/>
        </authorList>
    </citation>
    <scope>NUCLEOTIDE SEQUENCE [LARGE SCALE GENOMIC DNA]</scope>
    <source>
        <strain evidence="5 6">ESALQ1638</strain>
    </source>
</reference>
<dbReference type="Pfam" id="PF01019">
    <property type="entry name" value="G_glu_transpept"/>
    <property type="match status" value="1"/>
</dbReference>